<evidence type="ECO:0000256" key="3">
    <source>
        <dbReference type="SAM" id="SignalP"/>
    </source>
</evidence>
<evidence type="ECO:0000313" key="5">
    <source>
        <dbReference type="Proteomes" id="UP000297149"/>
    </source>
</evidence>
<sequence length="469" mass="51936">MKTILKIRAVIALTFIACSALAYAFPLNVHGLDTLNTAILIRDLRFGHDIVSANIDRSLIPASVMKSVTVASMLNLADPQERFATPVVATGKIRNGVLEGNLVVKVCGDPTIESQFLPETQGFADSIAAAVRRMDITKIRGNVLIDESDFPDATTPPGWMDEDIPWYYGARLQGANFRDNRFRLRYPSKKTEPFVPDLKFSVIKGKGSKIDRKDGSETFLVRGTRAINDIFSMPYPRKAMSYEIVSTLKRAGVEVAGQSVKPSDEETEIYVHHSSPFGEIMQSLMFRSDNLMAEGMLRALTPGGTRADAIMEEQAVWSMAGISAHGINIVDGSGLSRDNRLTARFLGDVYTYMATDSFSNDYLTLFPKAGFDGTMKNFLVSTPLSGRVAMKTGSMKGVQSYGGYLFDENGYPTHVIVFMVNNFRCSRAALKKDIERLLLEKFNVSLQIENPIDADDQENNDEQRLDRAT</sequence>
<organism evidence="4 5">
    <name type="scientific">Duncaniella dubosii</name>
    <dbReference type="NCBI Taxonomy" id="2518971"/>
    <lineage>
        <taxon>Bacteria</taxon>
        <taxon>Pseudomonadati</taxon>
        <taxon>Bacteroidota</taxon>
        <taxon>Bacteroidia</taxon>
        <taxon>Bacteroidales</taxon>
        <taxon>Muribaculaceae</taxon>
        <taxon>Duncaniella</taxon>
    </lineage>
</organism>
<feature type="signal peptide" evidence="3">
    <location>
        <begin position="1"/>
        <end position="24"/>
    </location>
</feature>
<name>A0A4P7W3Y2_9BACT</name>
<dbReference type="AlphaFoldDB" id="A0A4P7W3Y2"/>
<dbReference type="GO" id="GO:0000270">
    <property type="term" value="P:peptidoglycan metabolic process"/>
    <property type="evidence" value="ECO:0007669"/>
    <property type="project" value="TreeGrafter"/>
</dbReference>
<keyword evidence="2 4" id="KW-0378">Hydrolase</keyword>
<dbReference type="PANTHER" id="PTHR30023">
    <property type="entry name" value="D-ALANYL-D-ALANINE CARBOXYPEPTIDASE"/>
    <property type="match status" value="1"/>
</dbReference>
<dbReference type="EC" id="3.4.16.4" evidence="4"/>
<dbReference type="GO" id="GO:0006508">
    <property type="term" value="P:proteolysis"/>
    <property type="evidence" value="ECO:0007669"/>
    <property type="project" value="InterPro"/>
</dbReference>
<dbReference type="EMBL" id="CP039396">
    <property type="protein sequence ID" value="QCD42671.1"/>
    <property type="molecule type" value="Genomic_DNA"/>
</dbReference>
<dbReference type="GO" id="GO:0009002">
    <property type="term" value="F:serine-type D-Ala-D-Ala carboxypeptidase activity"/>
    <property type="evidence" value="ECO:0007669"/>
    <property type="project" value="UniProtKB-EC"/>
</dbReference>
<dbReference type="Gene3D" id="3.50.80.20">
    <property type="entry name" value="D-Ala-D-Ala carboxypeptidase C, peptidase S13"/>
    <property type="match status" value="1"/>
</dbReference>
<keyword evidence="3" id="KW-0732">Signal</keyword>
<dbReference type="KEGG" id="ddb:E7747_10510"/>
<accession>A0A4P7W3Y2</accession>
<keyword evidence="4" id="KW-0645">Protease</keyword>
<keyword evidence="5" id="KW-1185">Reference proteome</keyword>
<evidence type="ECO:0000256" key="1">
    <source>
        <dbReference type="ARBA" id="ARBA00006096"/>
    </source>
</evidence>
<evidence type="ECO:0000313" key="4">
    <source>
        <dbReference type="EMBL" id="QCD42671.1"/>
    </source>
</evidence>
<protein>
    <submittedName>
        <fullName evidence="4">D-alanyl-D-alanine carboxypeptidase/D-alanyl-D-alanine-endopeptidase</fullName>
        <ecNumber evidence="4">3.4.16.4</ecNumber>
    </submittedName>
</protein>
<dbReference type="Gene3D" id="3.40.710.10">
    <property type="entry name" value="DD-peptidase/beta-lactamase superfamily"/>
    <property type="match status" value="1"/>
</dbReference>
<keyword evidence="4" id="KW-0121">Carboxypeptidase</keyword>
<dbReference type="Pfam" id="PF02113">
    <property type="entry name" value="Peptidase_S13"/>
    <property type="match status" value="1"/>
</dbReference>
<dbReference type="InterPro" id="IPR000667">
    <property type="entry name" value="Peptidase_S13"/>
</dbReference>
<feature type="chain" id="PRO_5020482088" evidence="3">
    <location>
        <begin position="25"/>
        <end position="469"/>
    </location>
</feature>
<evidence type="ECO:0000256" key="2">
    <source>
        <dbReference type="ARBA" id="ARBA00022801"/>
    </source>
</evidence>
<dbReference type="NCBIfam" id="TIGR00666">
    <property type="entry name" value="PBP4"/>
    <property type="match status" value="1"/>
</dbReference>
<dbReference type="PRINTS" id="PR00922">
    <property type="entry name" value="DADACBPTASE3"/>
</dbReference>
<dbReference type="RefSeq" id="WP_136415834.1">
    <property type="nucleotide sequence ID" value="NZ_CAXHQF010000059.1"/>
</dbReference>
<dbReference type="InterPro" id="IPR012338">
    <property type="entry name" value="Beta-lactam/transpept-like"/>
</dbReference>
<comment type="similarity">
    <text evidence="1">Belongs to the peptidase S13 family.</text>
</comment>
<dbReference type="Proteomes" id="UP000297149">
    <property type="component" value="Chromosome"/>
</dbReference>
<dbReference type="PANTHER" id="PTHR30023:SF0">
    <property type="entry name" value="PENICILLIN-SENSITIVE CARBOXYPEPTIDASE A"/>
    <property type="match status" value="1"/>
</dbReference>
<dbReference type="SUPFAM" id="SSF56601">
    <property type="entry name" value="beta-lactamase/transpeptidase-like"/>
    <property type="match status" value="1"/>
</dbReference>
<reference evidence="5" key="1">
    <citation type="submission" date="2019-02" db="EMBL/GenBank/DDBJ databases">
        <title>Isolation and identification of novel species under the genus Muribaculum.</title>
        <authorList>
            <person name="Miyake S."/>
            <person name="Ding Y."/>
            <person name="Low A."/>
            <person name="Soh M."/>
            <person name="Seedorf H."/>
        </authorList>
    </citation>
    <scope>NUCLEOTIDE SEQUENCE [LARGE SCALE GENOMIC DNA]</scope>
    <source>
        <strain evidence="5">H5</strain>
    </source>
</reference>
<gene>
    <name evidence="4" type="primary">dacB</name>
    <name evidence="4" type="ORF">E7747_10510</name>
</gene>
<proteinExistence type="inferred from homology"/>